<keyword evidence="2" id="KW-0808">Transferase</keyword>
<protein>
    <submittedName>
        <fullName evidence="2">Phosphotransferase enzyme family protein</fullName>
    </submittedName>
</protein>
<dbReference type="OrthoDB" id="3806873at2"/>
<dbReference type="GO" id="GO:0016740">
    <property type="term" value="F:transferase activity"/>
    <property type="evidence" value="ECO:0007669"/>
    <property type="project" value="UniProtKB-KW"/>
</dbReference>
<dbReference type="InterPro" id="IPR041726">
    <property type="entry name" value="ACAD10_11_N"/>
</dbReference>
<accession>A0A1X7AI05</accession>
<dbReference type="Proteomes" id="UP000196573">
    <property type="component" value="Unassembled WGS sequence"/>
</dbReference>
<dbReference type="InterPro" id="IPR052898">
    <property type="entry name" value="ACAD10-like"/>
</dbReference>
<evidence type="ECO:0000313" key="2">
    <source>
        <dbReference type="EMBL" id="SMA42709.1"/>
    </source>
</evidence>
<dbReference type="SUPFAM" id="SSF56112">
    <property type="entry name" value="Protein kinase-like (PK-like)"/>
    <property type="match status" value="1"/>
</dbReference>
<dbReference type="InterPro" id="IPR002575">
    <property type="entry name" value="Aminoglycoside_PTrfase"/>
</dbReference>
<evidence type="ECO:0000259" key="1">
    <source>
        <dbReference type="Pfam" id="PF01636"/>
    </source>
</evidence>
<sequence>MSAENKTLVDQPGDVRSGEELDLAALDAYIQQQLPEAKGELHVRQFPGGASNLTYLVSKGSDEWILRRPPFGVKAASAHDMSREYRVMSALQDHYPVPKMIAFCEDQNVLGCDFYLMERLNGIIPRTNLPKGMTLSEQKGLELCMNVLRKFSELHNIDINQAGLTELGKGSGYVRRQIEGWSGRFRKSKTENVPDFEAVMSWLDSKQPDDVGTCLIHNDFRFDNVVLNPDNPMEVIGVLDWEMCTLGDPLMDLGNSLAYWIEADDEPPMQMFRRQPTNLPGMLTRKEVVEWYCQENNIELKSFDFYEVYGLFRLAVIMQQIYYRFHHGQTQDKRFAMFPMAITYLEQRCLRLIKSSQI</sequence>
<organism evidence="2 3">
    <name type="scientific">Parendozoicomonas haliclonae</name>
    <dbReference type="NCBI Taxonomy" id="1960125"/>
    <lineage>
        <taxon>Bacteria</taxon>
        <taxon>Pseudomonadati</taxon>
        <taxon>Pseudomonadota</taxon>
        <taxon>Gammaproteobacteria</taxon>
        <taxon>Oceanospirillales</taxon>
        <taxon>Endozoicomonadaceae</taxon>
        <taxon>Parendozoicomonas</taxon>
    </lineage>
</organism>
<name>A0A1X7AI05_9GAMM</name>
<dbReference type="PANTHER" id="PTHR47829:SF1">
    <property type="entry name" value="HAD FAMILY PHOSPHATASE"/>
    <property type="match status" value="1"/>
</dbReference>
<dbReference type="AlphaFoldDB" id="A0A1X7AI05"/>
<feature type="domain" description="Aminoglycoside phosphotransferase" evidence="1">
    <location>
        <begin position="42"/>
        <end position="276"/>
    </location>
</feature>
<dbReference type="EMBL" id="FWPT01000003">
    <property type="protein sequence ID" value="SMA42709.1"/>
    <property type="molecule type" value="Genomic_DNA"/>
</dbReference>
<evidence type="ECO:0000313" key="3">
    <source>
        <dbReference type="Proteomes" id="UP000196573"/>
    </source>
</evidence>
<dbReference type="Gene3D" id="3.30.200.20">
    <property type="entry name" value="Phosphorylase Kinase, domain 1"/>
    <property type="match status" value="1"/>
</dbReference>
<dbReference type="RefSeq" id="WP_087108418.1">
    <property type="nucleotide sequence ID" value="NZ_CBCSCN010000009.1"/>
</dbReference>
<dbReference type="PANTHER" id="PTHR47829">
    <property type="entry name" value="HYDROLASE, PUTATIVE (AFU_ORTHOLOGUE AFUA_1G12880)-RELATED"/>
    <property type="match status" value="1"/>
</dbReference>
<dbReference type="Pfam" id="PF01636">
    <property type="entry name" value="APH"/>
    <property type="match status" value="1"/>
</dbReference>
<reference evidence="2 3" key="1">
    <citation type="submission" date="2017-03" db="EMBL/GenBank/DDBJ databases">
        <authorList>
            <person name="Afonso C.L."/>
            <person name="Miller P.J."/>
            <person name="Scott M.A."/>
            <person name="Spackman E."/>
            <person name="Goraichik I."/>
            <person name="Dimitrov K.M."/>
            <person name="Suarez D.L."/>
            <person name="Swayne D.E."/>
        </authorList>
    </citation>
    <scope>NUCLEOTIDE SEQUENCE [LARGE SCALE GENOMIC DNA]</scope>
    <source>
        <strain evidence="2">SB41UT1</strain>
    </source>
</reference>
<dbReference type="InterPro" id="IPR011009">
    <property type="entry name" value="Kinase-like_dom_sf"/>
</dbReference>
<dbReference type="CDD" id="cd05154">
    <property type="entry name" value="ACAD10_11_N-like"/>
    <property type="match status" value="1"/>
</dbReference>
<keyword evidence="3" id="KW-1185">Reference proteome</keyword>
<dbReference type="Gene3D" id="3.90.1200.10">
    <property type="match status" value="1"/>
</dbReference>
<proteinExistence type="predicted"/>
<gene>
    <name evidence="2" type="ORF">EHSB41UT_01475</name>
</gene>